<dbReference type="Gene3D" id="2.60.120.260">
    <property type="entry name" value="Galactose-binding domain-like"/>
    <property type="match status" value="1"/>
</dbReference>
<feature type="transmembrane region" description="Helical" evidence="1">
    <location>
        <begin position="388"/>
        <end position="409"/>
    </location>
</feature>
<feature type="transmembrane region" description="Helical" evidence="1">
    <location>
        <begin position="359"/>
        <end position="382"/>
    </location>
</feature>
<gene>
    <name evidence="3" type="ORF">SD70_02730</name>
</gene>
<name>A0ABR5AML9_9BACL</name>
<accession>A0ABR5AML9</accession>
<feature type="transmembrane region" description="Helical" evidence="1">
    <location>
        <begin position="302"/>
        <end position="321"/>
    </location>
</feature>
<keyword evidence="4" id="KW-1185">Reference proteome</keyword>
<dbReference type="InterPro" id="IPR008979">
    <property type="entry name" value="Galactose-bd-like_sf"/>
</dbReference>
<feature type="transmembrane region" description="Helical" evidence="1">
    <location>
        <begin position="277"/>
        <end position="295"/>
    </location>
</feature>
<evidence type="ECO:0000259" key="2">
    <source>
        <dbReference type="Pfam" id="PF07695"/>
    </source>
</evidence>
<dbReference type="EMBL" id="JXAK01000003">
    <property type="protein sequence ID" value="KIL42113.1"/>
    <property type="molecule type" value="Genomic_DNA"/>
</dbReference>
<dbReference type="SUPFAM" id="SSF49785">
    <property type="entry name" value="Galactose-binding domain-like"/>
    <property type="match status" value="1"/>
</dbReference>
<sequence>MRKARIWLPIFCLIAVAFVLIGLFAGVPPTRESPHALRGELDLRGWRFEQGGIVRLAGEWDWGWRRLLTPEQLGAAAAAGELGTIRLPSSWNGASGDRWQPAQGYATFRLRIRWNDPPRLLALRVKEADTSYRLWVDGVQLGGLGQVGTSRASSAPYVGPRTYLFPAQPDGAEIVIQAANFEHRLGGLWEPLELGTPEQIEGAHERRLALDMALFGGLFMTAVYHLALFAMRRRDRSALYFGAFCLIMAVRTTLVGELFFDRLFPQISWACRLRCEYLGAFAGLPLFALFIRELYPREMSVWAVRLITAAGLAYTAVMMATPPSVFTRTIPSYQAVIVIAAAYFIWVLLRAVRRGRAGALLSSIGALIYGVAVVNDIMYFNVYIRTGSYAPLGFTVFIMLHSAALSLKFSRALASEDR</sequence>
<keyword evidence="1" id="KW-1133">Transmembrane helix</keyword>
<feature type="transmembrane region" description="Helical" evidence="1">
    <location>
        <begin position="238"/>
        <end position="257"/>
    </location>
</feature>
<reference evidence="3 4" key="1">
    <citation type="submission" date="2014-12" db="EMBL/GenBank/DDBJ databases">
        <title>Draft genome sequence of Paenibacillus kamchatkensis strain B-2647.</title>
        <authorList>
            <person name="Karlyshev A.V."/>
            <person name="Kudryashova E.B."/>
        </authorList>
    </citation>
    <scope>NUCLEOTIDE SEQUENCE [LARGE SCALE GENOMIC DNA]</scope>
    <source>
        <strain evidence="3 4">VKM B-2647</strain>
    </source>
</reference>
<keyword evidence="1" id="KW-0812">Transmembrane</keyword>
<evidence type="ECO:0000256" key="1">
    <source>
        <dbReference type="SAM" id="Phobius"/>
    </source>
</evidence>
<dbReference type="RefSeq" id="WP_041045429.1">
    <property type="nucleotide sequence ID" value="NZ_JXAK01000003.1"/>
</dbReference>
<dbReference type="Pfam" id="PF07695">
    <property type="entry name" value="7TMR-DISM_7TM"/>
    <property type="match status" value="1"/>
</dbReference>
<dbReference type="Proteomes" id="UP000031967">
    <property type="component" value="Unassembled WGS sequence"/>
</dbReference>
<feature type="transmembrane region" description="Helical" evidence="1">
    <location>
        <begin position="333"/>
        <end position="352"/>
    </location>
</feature>
<comment type="caution">
    <text evidence="3">The sequence shown here is derived from an EMBL/GenBank/DDBJ whole genome shotgun (WGS) entry which is preliminary data.</text>
</comment>
<evidence type="ECO:0000313" key="3">
    <source>
        <dbReference type="EMBL" id="KIL42113.1"/>
    </source>
</evidence>
<proteinExistence type="predicted"/>
<evidence type="ECO:0000313" key="4">
    <source>
        <dbReference type="Proteomes" id="UP000031967"/>
    </source>
</evidence>
<feature type="domain" description="7TM-DISM receptor extracellular" evidence="2">
    <location>
        <begin position="209"/>
        <end position="406"/>
    </location>
</feature>
<keyword evidence="1" id="KW-0472">Membrane</keyword>
<protein>
    <recommendedName>
        <fullName evidence="2">7TM-DISM receptor extracellular domain-containing protein</fullName>
    </recommendedName>
</protein>
<dbReference type="InterPro" id="IPR011623">
    <property type="entry name" value="7TMR_DISM_rcpt_extracell_dom1"/>
</dbReference>
<feature type="transmembrane region" description="Helical" evidence="1">
    <location>
        <begin position="212"/>
        <end position="231"/>
    </location>
</feature>
<organism evidence="3 4">
    <name type="scientific">Gordoniibacillus kamchatkensis</name>
    <dbReference type="NCBI Taxonomy" id="1590651"/>
    <lineage>
        <taxon>Bacteria</taxon>
        <taxon>Bacillati</taxon>
        <taxon>Bacillota</taxon>
        <taxon>Bacilli</taxon>
        <taxon>Bacillales</taxon>
        <taxon>Paenibacillaceae</taxon>
        <taxon>Gordoniibacillus</taxon>
    </lineage>
</organism>